<gene>
    <name evidence="2" type="ORF">Pla111_17300</name>
</gene>
<dbReference type="EMBL" id="SJPH01000003">
    <property type="protein sequence ID" value="TWT46629.1"/>
    <property type="molecule type" value="Genomic_DNA"/>
</dbReference>
<feature type="transmembrane region" description="Helical" evidence="1">
    <location>
        <begin position="12"/>
        <end position="31"/>
    </location>
</feature>
<accession>A0A5C5W9C9</accession>
<protein>
    <submittedName>
        <fullName evidence="2">Uncharacterized protein</fullName>
    </submittedName>
</protein>
<proteinExistence type="predicted"/>
<evidence type="ECO:0000313" key="3">
    <source>
        <dbReference type="Proteomes" id="UP000318995"/>
    </source>
</evidence>
<reference evidence="2 3" key="1">
    <citation type="submission" date="2019-02" db="EMBL/GenBank/DDBJ databases">
        <title>Deep-cultivation of Planctomycetes and their phenomic and genomic characterization uncovers novel biology.</title>
        <authorList>
            <person name="Wiegand S."/>
            <person name="Jogler M."/>
            <person name="Boedeker C."/>
            <person name="Pinto D."/>
            <person name="Vollmers J."/>
            <person name="Rivas-Marin E."/>
            <person name="Kohn T."/>
            <person name="Peeters S.H."/>
            <person name="Heuer A."/>
            <person name="Rast P."/>
            <person name="Oberbeckmann S."/>
            <person name="Bunk B."/>
            <person name="Jeske O."/>
            <person name="Meyerdierks A."/>
            <person name="Storesund J.E."/>
            <person name="Kallscheuer N."/>
            <person name="Luecker S."/>
            <person name="Lage O.M."/>
            <person name="Pohl T."/>
            <person name="Merkel B.J."/>
            <person name="Hornburger P."/>
            <person name="Mueller R.-W."/>
            <person name="Bruemmer F."/>
            <person name="Labrenz M."/>
            <person name="Spormann A.M."/>
            <person name="Op Den Camp H."/>
            <person name="Overmann J."/>
            <person name="Amann R."/>
            <person name="Jetten M.S.M."/>
            <person name="Mascher T."/>
            <person name="Medema M.H."/>
            <person name="Devos D.P."/>
            <person name="Kaster A.-K."/>
            <person name="Ovreas L."/>
            <person name="Rohde M."/>
            <person name="Galperin M.Y."/>
            <person name="Jogler C."/>
        </authorList>
    </citation>
    <scope>NUCLEOTIDE SEQUENCE [LARGE SCALE GENOMIC DNA]</scope>
    <source>
        <strain evidence="2 3">Pla111</strain>
    </source>
</reference>
<name>A0A5C5W9C9_9BACT</name>
<dbReference type="AlphaFoldDB" id="A0A5C5W9C9"/>
<dbReference type="OrthoDB" id="282550at2"/>
<keyword evidence="3" id="KW-1185">Reference proteome</keyword>
<dbReference type="RefSeq" id="WP_146573303.1">
    <property type="nucleotide sequence ID" value="NZ_SJPH01000003.1"/>
</dbReference>
<keyword evidence="1" id="KW-0472">Membrane</keyword>
<comment type="caution">
    <text evidence="2">The sequence shown here is derived from an EMBL/GenBank/DDBJ whole genome shotgun (WGS) entry which is preliminary data.</text>
</comment>
<evidence type="ECO:0000256" key="1">
    <source>
        <dbReference type="SAM" id="Phobius"/>
    </source>
</evidence>
<keyword evidence="1" id="KW-0812">Transmembrane</keyword>
<keyword evidence="1" id="KW-1133">Transmembrane helix</keyword>
<organism evidence="2 3">
    <name type="scientific">Botrimarina hoheduenensis</name>
    <dbReference type="NCBI Taxonomy" id="2528000"/>
    <lineage>
        <taxon>Bacteria</taxon>
        <taxon>Pseudomonadati</taxon>
        <taxon>Planctomycetota</taxon>
        <taxon>Planctomycetia</taxon>
        <taxon>Pirellulales</taxon>
        <taxon>Lacipirellulaceae</taxon>
        <taxon>Botrimarina</taxon>
    </lineage>
</organism>
<feature type="transmembrane region" description="Helical" evidence="1">
    <location>
        <begin position="90"/>
        <end position="113"/>
    </location>
</feature>
<dbReference type="Proteomes" id="UP000318995">
    <property type="component" value="Unassembled WGS sequence"/>
</dbReference>
<evidence type="ECO:0000313" key="2">
    <source>
        <dbReference type="EMBL" id="TWT46629.1"/>
    </source>
</evidence>
<feature type="transmembrane region" description="Helical" evidence="1">
    <location>
        <begin position="125"/>
        <end position="148"/>
    </location>
</feature>
<sequence>MTELSIADLWLPMVAAGLATHILSTLAWVALPHHKPEWRKLPLSGAVGQALRTENLQPGAQYMLSDDSASATSTDDCRGMLILWQHTPHMGANIGMTLAFFFAAAATIGYLASIGLRAESPPIDIFRFTATAAALTHVAAGIPSIIWFRRKFAMDLLDGLAYSLATGAAFTLLWPAS</sequence>